<comment type="caution">
    <text evidence="1">The sequence shown here is derived from an EMBL/GenBank/DDBJ whole genome shotgun (WGS) entry which is preliminary data.</text>
</comment>
<dbReference type="Pfam" id="PF13528">
    <property type="entry name" value="Glyco_trans_1_3"/>
    <property type="match status" value="1"/>
</dbReference>
<proteinExistence type="predicted"/>
<keyword evidence="2" id="KW-1185">Reference proteome</keyword>
<dbReference type="RefSeq" id="WP_019597954.1">
    <property type="nucleotide sequence ID" value="NZ_FNQC01000004.1"/>
</dbReference>
<dbReference type="PANTHER" id="PTHR21015:SF22">
    <property type="entry name" value="GLYCOSYLTRANSFERASE"/>
    <property type="match status" value="1"/>
</dbReference>
<evidence type="ECO:0000313" key="2">
    <source>
        <dbReference type="Proteomes" id="UP000199663"/>
    </source>
</evidence>
<gene>
    <name evidence="1" type="ORF">SAMN05444412_104252</name>
</gene>
<evidence type="ECO:0000313" key="1">
    <source>
        <dbReference type="EMBL" id="SDZ00087.1"/>
    </source>
</evidence>
<dbReference type="Proteomes" id="UP000199663">
    <property type="component" value="Unassembled WGS sequence"/>
</dbReference>
<dbReference type="PANTHER" id="PTHR21015">
    <property type="entry name" value="UDP-N-ACETYLGLUCOSAMINE--N-ACETYLMURAMYL-(PENTAPEPTIDE) PYROPHOSPHORYL-UNDECAPRENOL N-ACETYLGLUCOSAMINE TRANSFERASE 1"/>
    <property type="match status" value="1"/>
</dbReference>
<dbReference type="SUPFAM" id="SSF53756">
    <property type="entry name" value="UDP-Glycosyltransferase/glycogen phosphorylase"/>
    <property type="match status" value="1"/>
</dbReference>
<sequence length="379" mass="42888">MKFVFIVQGEGRGHMTQAISLFEMLDEMGHEVAAVCIGTSQRREIPDFVKEKLTCPLLLVESPNFVTDKNHKGVLLGKTIRKNLRNLPTFQRSLRKIHELVSKHQPDILLNFYDLLGGLYNARYRPSCRLWVIGHQYLSLHPDFPFPSGNILPKILFQLNTHITALGADEFFALSFRNLPKSKRSNLHVLPPLLRKSIFDLQPEKGDYILTYMVNSGYSEEVLHYAKNNPELKIEAFWDKMGMPERYCPLPNVVFHQVNDRLFLTKMAKCRGFVSTAGFESICEAMYLGKPVMMVPVKKHFEQTCNALDASLAGVGTIAKSFDFGAFDKHLRSDLSEAENHASWVSQFKSIFKGVLSNKTSTSGETTLGPNPINKAMFG</sequence>
<reference evidence="1 2" key="1">
    <citation type="submission" date="2016-10" db="EMBL/GenBank/DDBJ databases">
        <authorList>
            <person name="Varghese N."/>
            <person name="Submissions S."/>
        </authorList>
    </citation>
    <scope>NUCLEOTIDE SEQUENCE [LARGE SCALE GENOMIC DNA]</scope>
    <source>
        <strain evidence="1 2">DSM 17997</strain>
    </source>
</reference>
<accession>A0A1H3PG96</accession>
<organism evidence="1 2">
    <name type="scientific">Rhodonellum ikkaensis</name>
    <dbReference type="NCBI Taxonomy" id="336829"/>
    <lineage>
        <taxon>Bacteria</taxon>
        <taxon>Pseudomonadati</taxon>
        <taxon>Bacteroidota</taxon>
        <taxon>Cytophagia</taxon>
        <taxon>Cytophagales</taxon>
        <taxon>Cytophagaceae</taxon>
        <taxon>Rhodonellum</taxon>
    </lineage>
</organism>
<name>A0A1H3PG96_9BACT</name>
<protein>
    <recommendedName>
        <fullName evidence="3">Glycosyltransferase</fullName>
    </recommendedName>
</protein>
<evidence type="ECO:0008006" key="3">
    <source>
        <dbReference type="Google" id="ProtNLM"/>
    </source>
</evidence>
<dbReference type="Gene3D" id="3.40.50.2000">
    <property type="entry name" value="Glycogen Phosphorylase B"/>
    <property type="match status" value="1"/>
</dbReference>
<dbReference type="EMBL" id="FNQC01000004">
    <property type="protein sequence ID" value="SDZ00087.1"/>
    <property type="molecule type" value="Genomic_DNA"/>
</dbReference>